<dbReference type="PANTHER" id="PTHR33710:SF80">
    <property type="entry name" value="ENDONUCLEASE_EXONUCLEASE_PHOSPHATASE"/>
    <property type="match status" value="1"/>
</dbReference>
<keyword evidence="2" id="KW-1185">Reference proteome</keyword>
<dbReference type="Gene3D" id="3.60.10.10">
    <property type="entry name" value="Endonuclease/exonuclease/phosphatase"/>
    <property type="match status" value="1"/>
</dbReference>
<comment type="caution">
    <text evidence="1">The sequence shown here is derived from an EMBL/GenBank/DDBJ whole genome shotgun (WGS) entry which is preliminary data.</text>
</comment>
<organism evidence="1 2">
    <name type="scientific">Saponaria officinalis</name>
    <name type="common">Common soapwort</name>
    <name type="synonym">Lychnis saponaria</name>
    <dbReference type="NCBI Taxonomy" id="3572"/>
    <lineage>
        <taxon>Eukaryota</taxon>
        <taxon>Viridiplantae</taxon>
        <taxon>Streptophyta</taxon>
        <taxon>Embryophyta</taxon>
        <taxon>Tracheophyta</taxon>
        <taxon>Spermatophyta</taxon>
        <taxon>Magnoliopsida</taxon>
        <taxon>eudicotyledons</taxon>
        <taxon>Gunneridae</taxon>
        <taxon>Pentapetalae</taxon>
        <taxon>Caryophyllales</taxon>
        <taxon>Caryophyllaceae</taxon>
        <taxon>Caryophylleae</taxon>
        <taxon>Saponaria</taxon>
    </lineage>
</organism>
<protein>
    <recommendedName>
        <fullName evidence="3">Exo_endo_phos domain-containing protein</fullName>
    </recommendedName>
</protein>
<evidence type="ECO:0000313" key="1">
    <source>
        <dbReference type="EMBL" id="KAK9689228.1"/>
    </source>
</evidence>
<dbReference type="AlphaFoldDB" id="A0AAW1IHT9"/>
<name>A0AAW1IHT9_SAPOF</name>
<dbReference type="EMBL" id="JBDFQZ010000009">
    <property type="protein sequence ID" value="KAK9689228.1"/>
    <property type="molecule type" value="Genomic_DNA"/>
</dbReference>
<reference evidence="1" key="1">
    <citation type="submission" date="2024-03" db="EMBL/GenBank/DDBJ databases">
        <title>WGS assembly of Saponaria officinalis var. Norfolk2.</title>
        <authorList>
            <person name="Jenkins J."/>
            <person name="Shu S."/>
            <person name="Grimwood J."/>
            <person name="Barry K."/>
            <person name="Goodstein D."/>
            <person name="Schmutz J."/>
            <person name="Leebens-Mack J."/>
            <person name="Osbourn A."/>
        </authorList>
    </citation>
    <scope>NUCLEOTIDE SEQUENCE [LARGE SCALE GENOMIC DNA]</scope>
    <source>
        <strain evidence="1">JIC</strain>
    </source>
</reference>
<dbReference type="Proteomes" id="UP001443914">
    <property type="component" value="Unassembled WGS sequence"/>
</dbReference>
<dbReference type="InterPro" id="IPR036691">
    <property type="entry name" value="Endo/exonu/phosph_ase_sf"/>
</dbReference>
<sequence>MNKFSRYQCKGNYSAHYNGRIWVPWLVIGDFNVVRRVEDKIGKHPPTVWEMMDFNGCIGHCGLSELPSYRGPFTWTNNQDGVDRGWSKLDWALVNSTWLLLFPNSKVDILSSGTSDHAPLLVNMGVSFAVPKAFKFLNSWTAHTDFLTVVSAAWSTTVSGTPMYRLFAKLKFVKHALGVLHRGFYSNLSTRVVDAHATLMDCQAALMNAPLDPTFLHNVTMSKHAYTRIK</sequence>
<dbReference type="PANTHER" id="PTHR33710">
    <property type="entry name" value="BNAC02G09200D PROTEIN"/>
    <property type="match status" value="1"/>
</dbReference>
<evidence type="ECO:0008006" key="3">
    <source>
        <dbReference type="Google" id="ProtNLM"/>
    </source>
</evidence>
<proteinExistence type="predicted"/>
<accession>A0AAW1IHT9</accession>
<gene>
    <name evidence="1" type="ORF">RND81_09G044700</name>
</gene>
<dbReference type="SUPFAM" id="SSF56219">
    <property type="entry name" value="DNase I-like"/>
    <property type="match status" value="1"/>
</dbReference>
<evidence type="ECO:0000313" key="2">
    <source>
        <dbReference type="Proteomes" id="UP001443914"/>
    </source>
</evidence>